<evidence type="ECO:0000313" key="6">
    <source>
        <dbReference type="Proteomes" id="UP000326029"/>
    </source>
</evidence>
<proteinExistence type="inferred from homology"/>
<evidence type="ECO:0000313" key="7">
    <source>
        <dbReference type="Proteomes" id="UP000642014"/>
    </source>
</evidence>
<dbReference type="RefSeq" id="WP_152369353.1">
    <property type="nucleotide sequence ID" value="NZ_BMSJ01000014.1"/>
</dbReference>
<protein>
    <recommendedName>
        <fullName evidence="2">Anti-sigma factor antagonist</fullName>
    </recommendedName>
</protein>
<dbReference type="EMBL" id="CP023693">
    <property type="protein sequence ID" value="QEV30863.1"/>
    <property type="molecule type" value="Genomic_DNA"/>
</dbReference>
<keyword evidence="6" id="KW-1185">Reference proteome</keyword>
<dbReference type="SUPFAM" id="SSF52091">
    <property type="entry name" value="SpoIIaa-like"/>
    <property type="match status" value="1"/>
</dbReference>
<dbReference type="Pfam" id="PF01740">
    <property type="entry name" value="STAS"/>
    <property type="match status" value="1"/>
</dbReference>
<organism evidence="4 7">
    <name type="scientific">Streptomyces cinereoruber</name>
    <dbReference type="NCBI Taxonomy" id="67260"/>
    <lineage>
        <taxon>Bacteria</taxon>
        <taxon>Bacillati</taxon>
        <taxon>Actinomycetota</taxon>
        <taxon>Actinomycetes</taxon>
        <taxon>Kitasatosporales</taxon>
        <taxon>Streptomycetaceae</taxon>
        <taxon>Streptomyces</taxon>
    </lineage>
</organism>
<reference evidence="4" key="3">
    <citation type="submission" date="2023-08" db="EMBL/GenBank/DDBJ databases">
        <authorList>
            <person name="Sun Q."/>
            <person name="Ohkuma M."/>
        </authorList>
    </citation>
    <scope>NUCLEOTIDE SEQUENCE</scope>
    <source>
        <strain evidence="4">JCM 4205</strain>
    </source>
</reference>
<dbReference type="EMBL" id="BMSJ01000014">
    <property type="protein sequence ID" value="GGR48078.1"/>
    <property type="molecule type" value="Genomic_DNA"/>
</dbReference>
<dbReference type="AlphaFoldDB" id="A0AAV4KRP5"/>
<dbReference type="Gene3D" id="3.30.750.24">
    <property type="entry name" value="STAS domain"/>
    <property type="match status" value="1"/>
</dbReference>
<dbReference type="NCBIfam" id="TIGR00377">
    <property type="entry name" value="ant_ant_sig"/>
    <property type="match status" value="1"/>
</dbReference>
<sequence>MNSVLHLGLVDTRGQTAALAVAGELDLFTAADLGRGVEEVLNEYSTVILDLAGVTFCDSSGLNALLHLRRHAQDTGGQLALAAPPAQMLRLLTLTGMDSVFALYGSLAEAWAAHPTPGAPPTA</sequence>
<evidence type="ECO:0000313" key="5">
    <source>
        <dbReference type="EMBL" id="QEV30863.1"/>
    </source>
</evidence>
<feature type="domain" description="STAS" evidence="3">
    <location>
        <begin position="19"/>
        <end position="114"/>
    </location>
</feature>
<reference evidence="4 7" key="1">
    <citation type="journal article" date="2014" name="Int. J. Syst. Evol. Microbiol.">
        <title>Complete genome sequence of Corynebacterium casei LMG S-19264T (=DSM 44701T), isolated from a smear-ripened cheese.</title>
        <authorList>
            <consortium name="US DOE Joint Genome Institute (JGI-PGF)"/>
            <person name="Walter F."/>
            <person name="Albersmeier A."/>
            <person name="Kalinowski J."/>
            <person name="Ruckert C."/>
        </authorList>
    </citation>
    <scope>NUCLEOTIDE SEQUENCE [LARGE SCALE GENOMIC DNA]</scope>
    <source>
        <strain evidence="4 7">JCM 4205</strain>
    </source>
</reference>
<dbReference type="Proteomes" id="UP000326029">
    <property type="component" value="Chromosome"/>
</dbReference>
<dbReference type="InterPro" id="IPR003658">
    <property type="entry name" value="Anti-sigma_ant"/>
</dbReference>
<dbReference type="GO" id="GO:0043856">
    <property type="term" value="F:anti-sigma factor antagonist activity"/>
    <property type="evidence" value="ECO:0007669"/>
    <property type="project" value="InterPro"/>
</dbReference>
<evidence type="ECO:0000259" key="3">
    <source>
        <dbReference type="PROSITE" id="PS50801"/>
    </source>
</evidence>
<evidence type="ECO:0000313" key="4">
    <source>
        <dbReference type="EMBL" id="GGR48078.1"/>
    </source>
</evidence>
<comment type="similarity">
    <text evidence="1 2">Belongs to the anti-sigma-factor antagonist family.</text>
</comment>
<dbReference type="CDD" id="cd07043">
    <property type="entry name" value="STAS_anti-anti-sigma_factors"/>
    <property type="match status" value="1"/>
</dbReference>
<accession>A0AAV4KRP5</accession>
<dbReference type="Proteomes" id="UP000642014">
    <property type="component" value="Unassembled WGS sequence"/>
</dbReference>
<dbReference type="GeneID" id="95452276"/>
<dbReference type="InterPro" id="IPR036513">
    <property type="entry name" value="STAS_dom_sf"/>
</dbReference>
<dbReference type="PROSITE" id="PS50801">
    <property type="entry name" value="STAS"/>
    <property type="match status" value="1"/>
</dbReference>
<evidence type="ECO:0000256" key="2">
    <source>
        <dbReference type="RuleBase" id="RU003749"/>
    </source>
</evidence>
<dbReference type="PANTHER" id="PTHR33495:SF2">
    <property type="entry name" value="ANTI-SIGMA FACTOR ANTAGONIST TM_1081-RELATED"/>
    <property type="match status" value="1"/>
</dbReference>
<name>A0AAV4KRP5_9ACTN</name>
<reference evidence="5 6" key="2">
    <citation type="submission" date="2017-09" db="EMBL/GenBank/DDBJ databases">
        <authorList>
            <person name="Lee N."/>
            <person name="Cho B.-K."/>
        </authorList>
    </citation>
    <scope>NUCLEOTIDE SEQUENCE [LARGE SCALE GENOMIC DNA]</scope>
    <source>
        <strain evidence="5 6">ATCC 19740</strain>
    </source>
</reference>
<gene>
    <name evidence="4" type="primary">rsbV</name>
    <name evidence="5" type="ORF">CP977_00460</name>
    <name evidence="4" type="ORF">GCM10010497_59310</name>
</gene>
<evidence type="ECO:0000256" key="1">
    <source>
        <dbReference type="ARBA" id="ARBA00009013"/>
    </source>
</evidence>
<dbReference type="InterPro" id="IPR002645">
    <property type="entry name" value="STAS_dom"/>
</dbReference>
<dbReference type="PANTHER" id="PTHR33495">
    <property type="entry name" value="ANTI-SIGMA FACTOR ANTAGONIST TM_1081-RELATED-RELATED"/>
    <property type="match status" value="1"/>
</dbReference>